<dbReference type="PROSITE" id="PS50066">
    <property type="entry name" value="MADS_BOX_2"/>
    <property type="match status" value="1"/>
</dbReference>
<evidence type="ECO:0000256" key="3">
    <source>
        <dbReference type="ARBA" id="ARBA00023125"/>
    </source>
</evidence>
<evidence type="ECO:0000313" key="8">
    <source>
        <dbReference type="EMBL" id="KAK9008988.1"/>
    </source>
</evidence>
<evidence type="ECO:0000256" key="2">
    <source>
        <dbReference type="ARBA" id="ARBA00023015"/>
    </source>
</evidence>
<dbReference type="InterPro" id="IPR036879">
    <property type="entry name" value="TF_MADSbox_sf"/>
</dbReference>
<keyword evidence="4" id="KW-0804">Transcription</keyword>
<dbReference type="PANTHER" id="PTHR48019">
    <property type="entry name" value="SERUM RESPONSE FACTOR HOMOLOG"/>
    <property type="match status" value="1"/>
</dbReference>
<dbReference type="PRINTS" id="PR00404">
    <property type="entry name" value="MADSDOMAIN"/>
</dbReference>
<dbReference type="InterPro" id="IPR002100">
    <property type="entry name" value="TF_MADSbox"/>
</dbReference>
<feature type="region of interest" description="Disordered" evidence="6">
    <location>
        <begin position="216"/>
        <end position="279"/>
    </location>
</feature>
<evidence type="ECO:0000256" key="1">
    <source>
        <dbReference type="ARBA" id="ARBA00004123"/>
    </source>
</evidence>
<keyword evidence="2" id="KW-0805">Transcription regulation</keyword>
<proteinExistence type="predicted"/>
<comment type="subcellular location">
    <subcellularLocation>
        <location evidence="1">Nucleus</location>
    </subcellularLocation>
</comment>
<dbReference type="PROSITE" id="PS00350">
    <property type="entry name" value="MADS_BOX_1"/>
    <property type="match status" value="1"/>
</dbReference>
<evidence type="ECO:0000256" key="4">
    <source>
        <dbReference type="ARBA" id="ARBA00023163"/>
    </source>
</evidence>
<dbReference type="InterPro" id="IPR050142">
    <property type="entry name" value="MADS-box/MEF2_TF"/>
</dbReference>
<reference evidence="8 9" key="1">
    <citation type="journal article" date="2024" name="G3 (Bethesda)">
        <title>Genome assembly of Hibiscus sabdariffa L. provides insights into metabolisms of medicinal natural products.</title>
        <authorList>
            <person name="Kim T."/>
        </authorList>
    </citation>
    <scope>NUCLEOTIDE SEQUENCE [LARGE SCALE GENOMIC DNA]</scope>
    <source>
        <strain evidence="8">TK-2024</strain>
        <tissue evidence="8">Old leaves</tissue>
    </source>
</reference>
<dbReference type="SMART" id="SM00432">
    <property type="entry name" value="MADS"/>
    <property type="match status" value="1"/>
</dbReference>
<gene>
    <name evidence="8" type="ORF">V6N11_080464</name>
</gene>
<feature type="compositionally biased region" description="Pro residues" evidence="6">
    <location>
        <begin position="232"/>
        <end position="244"/>
    </location>
</feature>
<name>A0ABR2R7Q1_9ROSI</name>
<evidence type="ECO:0000313" key="9">
    <source>
        <dbReference type="Proteomes" id="UP001396334"/>
    </source>
</evidence>
<organism evidence="8 9">
    <name type="scientific">Hibiscus sabdariffa</name>
    <name type="common">roselle</name>
    <dbReference type="NCBI Taxonomy" id="183260"/>
    <lineage>
        <taxon>Eukaryota</taxon>
        <taxon>Viridiplantae</taxon>
        <taxon>Streptophyta</taxon>
        <taxon>Embryophyta</taxon>
        <taxon>Tracheophyta</taxon>
        <taxon>Spermatophyta</taxon>
        <taxon>Magnoliopsida</taxon>
        <taxon>eudicotyledons</taxon>
        <taxon>Gunneridae</taxon>
        <taxon>Pentapetalae</taxon>
        <taxon>rosids</taxon>
        <taxon>malvids</taxon>
        <taxon>Malvales</taxon>
        <taxon>Malvaceae</taxon>
        <taxon>Malvoideae</taxon>
        <taxon>Hibiscus</taxon>
    </lineage>
</organism>
<keyword evidence="3" id="KW-0238">DNA-binding</keyword>
<feature type="domain" description="MADS-box" evidence="7">
    <location>
        <begin position="1"/>
        <end position="61"/>
    </location>
</feature>
<accession>A0ABR2R7Q1</accession>
<evidence type="ECO:0000259" key="7">
    <source>
        <dbReference type="PROSITE" id="PS50066"/>
    </source>
</evidence>
<dbReference type="Proteomes" id="UP001396334">
    <property type="component" value="Unassembled WGS sequence"/>
</dbReference>
<dbReference type="EMBL" id="JBBPBN010000025">
    <property type="protein sequence ID" value="KAK9008988.1"/>
    <property type="molecule type" value="Genomic_DNA"/>
</dbReference>
<protein>
    <recommendedName>
        <fullName evidence="7">MADS-box domain-containing protein</fullName>
    </recommendedName>
</protein>
<evidence type="ECO:0000256" key="6">
    <source>
        <dbReference type="SAM" id="MobiDB-lite"/>
    </source>
</evidence>
<dbReference type="SUPFAM" id="SSF55455">
    <property type="entry name" value="SRF-like"/>
    <property type="match status" value="1"/>
</dbReference>
<keyword evidence="5" id="KW-0539">Nucleus</keyword>
<comment type="caution">
    <text evidence="8">The sequence shown here is derived from an EMBL/GenBank/DDBJ whole genome shotgun (WGS) entry which is preliminary data.</text>
</comment>
<evidence type="ECO:0000256" key="5">
    <source>
        <dbReference type="ARBA" id="ARBA00023242"/>
    </source>
</evidence>
<sequence>MGRVKVQMKKIENKTYRHITFAKRKSGLVKKAYELSTLCDVELALLIFSPAGKLFLFDAKKRIEEIFARYIELPARRRGWVENQEGIRRTITQMSLEAGYYDRSIYRNDNDTETQVKEIQNEILVCSAQLEDVERQLMLFLKNPGCVKSLNEATYYEMMLEETLKLRDLEASRIVQPTSNEFGLTTIPGEASTQAMIRPSLNYNWMNWPSQNNLQAPRNFADESNGFQQPPRNLPLPSPSPSPSPYLHLQGHIDGYMYHPSASSSGTAEANFPPRNTDIMQQGRARGSEAGNLSGSCSNLDPNGWFLR</sequence>
<dbReference type="Gene3D" id="3.40.1810.10">
    <property type="entry name" value="Transcription factor, MADS-box"/>
    <property type="match status" value="1"/>
</dbReference>
<keyword evidence="9" id="KW-1185">Reference proteome</keyword>
<dbReference type="Pfam" id="PF00319">
    <property type="entry name" value="SRF-TF"/>
    <property type="match status" value="1"/>
</dbReference>